<evidence type="ECO:0000256" key="1">
    <source>
        <dbReference type="SAM" id="Phobius"/>
    </source>
</evidence>
<keyword evidence="1" id="KW-1133">Transmembrane helix</keyword>
<reference evidence="2 3" key="1">
    <citation type="submission" date="2015-02" db="EMBL/GenBank/DDBJ databases">
        <authorList>
            <person name="Ju K.-S."/>
            <person name="Doroghazi J.R."/>
            <person name="Metcalf W."/>
        </authorList>
    </citation>
    <scope>NUCLEOTIDE SEQUENCE [LARGE SCALE GENOMIC DNA]</scope>
    <source>
        <strain evidence="2 3">NRRL B-16140</strain>
    </source>
</reference>
<evidence type="ECO:0008006" key="4">
    <source>
        <dbReference type="Google" id="ProtNLM"/>
    </source>
</evidence>
<accession>A0A0F0H0I8</accession>
<sequence>MTTTTSETTRPFWQPRLWVFWVYLALTAFGFALIVDEATDPVLAMPGLTALVVLATVLLGLVITFVVRRIDLFRATPTPLLVAGFLWGAFVAAGIAGFANGHIEELLADWYGAPFGEKWTPPIAGASTEEWLKTLGVVTIVLIGRPFVRRPMQGFVLGACTGLGFQLLENITYAWNSALNSVDTDSAGFVTLGVRTLMAGTSHWVYSAICGLGVGYALTRRDRSFSRRSAVAVSLFALSWGLHFMWNADAPGSPAVVTAQVVVKVAAAVIVVVLVYRRAMRSEWRWFTSTAAAERDGIITSEEAVSLRTRRLRRKARKGLRGEEKKRMRRLQRAQLRLVPMVGFDEASAEKYRAQIWYLKALPRNEVPSSAATA</sequence>
<dbReference type="Proteomes" id="UP000033393">
    <property type="component" value="Unassembled WGS sequence"/>
</dbReference>
<comment type="caution">
    <text evidence="2">The sequence shown here is derived from an EMBL/GenBank/DDBJ whole genome shotgun (WGS) entry which is preliminary data.</text>
</comment>
<dbReference type="Pfam" id="PF13367">
    <property type="entry name" value="PrsW-protease"/>
    <property type="match status" value="1"/>
</dbReference>
<keyword evidence="3" id="KW-1185">Reference proteome</keyword>
<dbReference type="PANTHER" id="PTHR36844">
    <property type="entry name" value="PROTEASE PRSW"/>
    <property type="match status" value="1"/>
</dbReference>
<proteinExistence type="predicted"/>
<feature type="transmembrane region" description="Helical" evidence="1">
    <location>
        <begin position="254"/>
        <end position="276"/>
    </location>
</feature>
<dbReference type="EMBL" id="JYJG01000087">
    <property type="protein sequence ID" value="KJK49229.1"/>
    <property type="molecule type" value="Genomic_DNA"/>
</dbReference>
<evidence type="ECO:0000313" key="2">
    <source>
        <dbReference type="EMBL" id="KJK49229.1"/>
    </source>
</evidence>
<keyword evidence="1" id="KW-0812">Transmembrane</keyword>
<dbReference type="PATRIC" id="fig|68170.10.peg.3158"/>
<feature type="transmembrane region" description="Helical" evidence="1">
    <location>
        <begin position="17"/>
        <end position="35"/>
    </location>
</feature>
<dbReference type="GO" id="GO:0008233">
    <property type="term" value="F:peptidase activity"/>
    <property type="evidence" value="ECO:0007669"/>
    <property type="project" value="InterPro"/>
</dbReference>
<dbReference type="PANTHER" id="PTHR36844:SF1">
    <property type="entry name" value="PROTEASE PRSW"/>
    <property type="match status" value="1"/>
</dbReference>
<feature type="transmembrane region" description="Helical" evidence="1">
    <location>
        <begin position="47"/>
        <end position="67"/>
    </location>
</feature>
<organism evidence="2 3">
    <name type="scientific">Lentzea aerocolonigenes</name>
    <name type="common">Lechevalieria aerocolonigenes</name>
    <name type="synonym">Saccharothrix aerocolonigenes</name>
    <dbReference type="NCBI Taxonomy" id="68170"/>
    <lineage>
        <taxon>Bacteria</taxon>
        <taxon>Bacillati</taxon>
        <taxon>Actinomycetota</taxon>
        <taxon>Actinomycetes</taxon>
        <taxon>Pseudonocardiales</taxon>
        <taxon>Pseudonocardiaceae</taxon>
        <taxon>Lentzea</taxon>
    </lineage>
</organism>
<dbReference type="InterPro" id="IPR026898">
    <property type="entry name" value="PrsW"/>
</dbReference>
<feature type="transmembrane region" description="Helical" evidence="1">
    <location>
        <begin position="79"/>
        <end position="99"/>
    </location>
</feature>
<dbReference type="RefSeq" id="WP_045312067.1">
    <property type="nucleotide sequence ID" value="NZ_JYJG01000087.1"/>
</dbReference>
<dbReference type="OrthoDB" id="9785431at2"/>
<protein>
    <recommendedName>
        <fullName evidence="4">Peptidase</fullName>
    </recommendedName>
</protein>
<evidence type="ECO:0000313" key="3">
    <source>
        <dbReference type="Proteomes" id="UP000033393"/>
    </source>
</evidence>
<gene>
    <name evidence="2" type="ORF">UK23_14715</name>
</gene>
<dbReference type="AlphaFoldDB" id="A0A0F0H0I8"/>
<keyword evidence="1" id="KW-0472">Membrane</keyword>
<feature type="transmembrane region" description="Helical" evidence="1">
    <location>
        <begin position="196"/>
        <end position="218"/>
    </location>
</feature>
<feature type="transmembrane region" description="Helical" evidence="1">
    <location>
        <begin position="230"/>
        <end position="248"/>
    </location>
</feature>
<name>A0A0F0H0I8_LENAE</name>